<name>A0AAD6ZDA3_9AGAR</name>
<evidence type="ECO:0000313" key="3">
    <source>
        <dbReference type="Proteomes" id="UP001218218"/>
    </source>
</evidence>
<proteinExistence type="predicted"/>
<dbReference type="EMBL" id="JARIHO010000058">
    <property type="protein sequence ID" value="KAJ7318304.1"/>
    <property type="molecule type" value="Genomic_DNA"/>
</dbReference>
<feature type="compositionally biased region" description="Polar residues" evidence="1">
    <location>
        <begin position="26"/>
        <end position="37"/>
    </location>
</feature>
<reference evidence="2" key="1">
    <citation type="submission" date="2023-03" db="EMBL/GenBank/DDBJ databases">
        <title>Massive genome expansion in bonnet fungi (Mycena s.s.) driven by repeated elements and novel gene families across ecological guilds.</title>
        <authorList>
            <consortium name="Lawrence Berkeley National Laboratory"/>
            <person name="Harder C.B."/>
            <person name="Miyauchi S."/>
            <person name="Viragh M."/>
            <person name="Kuo A."/>
            <person name="Thoen E."/>
            <person name="Andreopoulos B."/>
            <person name="Lu D."/>
            <person name="Skrede I."/>
            <person name="Drula E."/>
            <person name="Henrissat B."/>
            <person name="Morin E."/>
            <person name="Kohler A."/>
            <person name="Barry K."/>
            <person name="LaButti K."/>
            <person name="Morin E."/>
            <person name="Salamov A."/>
            <person name="Lipzen A."/>
            <person name="Mereny Z."/>
            <person name="Hegedus B."/>
            <person name="Baldrian P."/>
            <person name="Stursova M."/>
            <person name="Weitz H."/>
            <person name="Taylor A."/>
            <person name="Grigoriev I.V."/>
            <person name="Nagy L.G."/>
            <person name="Martin F."/>
            <person name="Kauserud H."/>
        </authorList>
    </citation>
    <scope>NUCLEOTIDE SEQUENCE</scope>
    <source>
        <strain evidence="2">CBHHK002</strain>
    </source>
</reference>
<dbReference type="Proteomes" id="UP001218218">
    <property type="component" value="Unassembled WGS sequence"/>
</dbReference>
<comment type="caution">
    <text evidence="2">The sequence shown here is derived from an EMBL/GenBank/DDBJ whole genome shotgun (WGS) entry which is preliminary data.</text>
</comment>
<evidence type="ECO:0000313" key="2">
    <source>
        <dbReference type="EMBL" id="KAJ7318304.1"/>
    </source>
</evidence>
<feature type="compositionally biased region" description="Basic and acidic residues" evidence="1">
    <location>
        <begin position="111"/>
        <end position="126"/>
    </location>
</feature>
<feature type="compositionally biased region" description="Basic and acidic residues" evidence="1">
    <location>
        <begin position="163"/>
        <end position="196"/>
    </location>
</feature>
<evidence type="ECO:0000256" key="1">
    <source>
        <dbReference type="SAM" id="MobiDB-lite"/>
    </source>
</evidence>
<feature type="compositionally biased region" description="Basic and acidic residues" evidence="1">
    <location>
        <begin position="75"/>
        <end position="100"/>
    </location>
</feature>
<accession>A0AAD6ZDA3</accession>
<keyword evidence="3" id="KW-1185">Reference proteome</keyword>
<sequence>MKMPAKLAPRPKRDTKEKRQLRKRSSYTTPRLTTKPNAQRLPEKIEYAKNPCQTNTNYRQHDLELLPLIMQKTQRAHDKERLGRVKGERERKKRIEEGRSEGGNGKQGRRKERERARRERGGEGGREGAVGRPEERWSGEGKGGQAEREGRVGRGIVEGARSGNERRREGWGEGGEDGGKSEGSKRGKAHLPEAHLVRYKKNAVSCRIAEERQGMKGVK</sequence>
<feature type="region of interest" description="Disordered" evidence="1">
    <location>
        <begin position="70"/>
        <end position="196"/>
    </location>
</feature>
<protein>
    <submittedName>
        <fullName evidence="2">Uncharacterized protein</fullName>
    </submittedName>
</protein>
<gene>
    <name evidence="2" type="ORF">DFH08DRAFT_819912</name>
</gene>
<dbReference type="AlphaFoldDB" id="A0AAD6ZDA3"/>
<feature type="region of interest" description="Disordered" evidence="1">
    <location>
        <begin position="1"/>
        <end position="58"/>
    </location>
</feature>
<feature type="compositionally biased region" description="Basic and acidic residues" evidence="1">
    <location>
        <begin position="132"/>
        <end position="152"/>
    </location>
</feature>
<organism evidence="2 3">
    <name type="scientific">Mycena albidolilacea</name>
    <dbReference type="NCBI Taxonomy" id="1033008"/>
    <lineage>
        <taxon>Eukaryota</taxon>
        <taxon>Fungi</taxon>
        <taxon>Dikarya</taxon>
        <taxon>Basidiomycota</taxon>
        <taxon>Agaricomycotina</taxon>
        <taxon>Agaricomycetes</taxon>
        <taxon>Agaricomycetidae</taxon>
        <taxon>Agaricales</taxon>
        <taxon>Marasmiineae</taxon>
        <taxon>Mycenaceae</taxon>
        <taxon>Mycena</taxon>
    </lineage>
</organism>